<dbReference type="RefSeq" id="WP_104055683.1">
    <property type="nucleotide sequence ID" value="NZ_PREZ01000001.1"/>
</dbReference>
<dbReference type="NCBIfam" id="TIGR01537">
    <property type="entry name" value="portal_HK97"/>
    <property type="match status" value="1"/>
</dbReference>
<protein>
    <submittedName>
        <fullName evidence="2">Phage portal protein</fullName>
    </submittedName>
</protein>
<dbReference type="EMBL" id="PREZ01000001">
    <property type="protein sequence ID" value="PPA71915.1"/>
    <property type="molecule type" value="Genomic_DNA"/>
</dbReference>
<feature type="compositionally biased region" description="Polar residues" evidence="1">
    <location>
        <begin position="13"/>
        <end position="24"/>
    </location>
</feature>
<reference evidence="2 3" key="1">
    <citation type="submission" date="2018-02" db="EMBL/GenBank/DDBJ databases">
        <title>Jeotgalibacillus proteolyticum sp. nov. a protease producing bacterium isolated from ocean sediments of Laizhou Bay.</title>
        <authorList>
            <person name="Li Y."/>
        </authorList>
    </citation>
    <scope>NUCLEOTIDE SEQUENCE [LARGE SCALE GENOMIC DNA]</scope>
    <source>
        <strain evidence="2 3">22-7</strain>
    </source>
</reference>
<evidence type="ECO:0000256" key="1">
    <source>
        <dbReference type="SAM" id="MobiDB-lite"/>
    </source>
</evidence>
<evidence type="ECO:0000313" key="3">
    <source>
        <dbReference type="Proteomes" id="UP000239047"/>
    </source>
</evidence>
<keyword evidence="3" id="KW-1185">Reference proteome</keyword>
<dbReference type="InterPro" id="IPR006427">
    <property type="entry name" value="Portal_HK97"/>
</dbReference>
<dbReference type="Proteomes" id="UP000239047">
    <property type="component" value="Unassembled WGS sequence"/>
</dbReference>
<evidence type="ECO:0000313" key="2">
    <source>
        <dbReference type="EMBL" id="PPA71915.1"/>
    </source>
</evidence>
<dbReference type="InterPro" id="IPR006944">
    <property type="entry name" value="Phage/GTA_portal"/>
</dbReference>
<dbReference type="Pfam" id="PF04860">
    <property type="entry name" value="Phage_portal"/>
    <property type="match status" value="1"/>
</dbReference>
<gene>
    <name evidence="2" type="ORF">C4B60_00620</name>
</gene>
<name>A0A2S5GG73_9BACL</name>
<organism evidence="2 3">
    <name type="scientific">Jeotgalibacillus proteolyticus</name>
    <dbReference type="NCBI Taxonomy" id="2082395"/>
    <lineage>
        <taxon>Bacteria</taxon>
        <taxon>Bacillati</taxon>
        <taxon>Bacillota</taxon>
        <taxon>Bacilli</taxon>
        <taxon>Bacillales</taxon>
        <taxon>Caryophanaceae</taxon>
        <taxon>Jeotgalibacillus</taxon>
    </lineage>
</organism>
<dbReference type="AlphaFoldDB" id="A0A2S5GG73"/>
<comment type="caution">
    <text evidence="2">The sequence shown here is derived from an EMBL/GenBank/DDBJ whole genome shotgun (WGS) entry which is preliminary data.</text>
</comment>
<dbReference type="OrthoDB" id="1803666at2"/>
<proteinExistence type="predicted"/>
<sequence length="403" mass="45858">MGSKRRSKKNRIDNQTRSSESTQSPVGFLLSTDAYDTLCVPGYTRIADNPEVKIAAHKISELISSMTIHLMQNTDKGDVRVKNALSRKIDVNPYSLMTRKAWVYNIVYTMLINGEGNSVVYPQFRDGLIDELIPLKPSKVNFIETDFGYRVEYGSHSYNYDEVLHFTLNPDPEKPYMGQGYRVVLKEIIRNLRQAVATKNSFMSGKYMPSLIVKVDSLTAELASEEGRDAVFDKYLQSSEAGKPWIIPAEMLEVDQVTPLSLKDLAINEAVELDKKTVAGIFNVPAFFLGVGEYKKDEYNNFINSTILPIAKGMEQEITRKLILSEDWFFRFNSRSLYAYDLNELRQLGESMTRNMAMGRNEWRDLVGFSPREDMEELLALENFVPADRLGDQAKLKGGENNE</sequence>
<accession>A0A2S5GG73</accession>
<feature type="region of interest" description="Disordered" evidence="1">
    <location>
        <begin position="1"/>
        <end position="24"/>
    </location>
</feature>